<name>A0A1H3L8B1_9PSEU</name>
<evidence type="ECO:0000256" key="2">
    <source>
        <dbReference type="ARBA" id="ARBA00022679"/>
    </source>
</evidence>
<dbReference type="InterPro" id="IPR004629">
    <property type="entry name" value="WecG_TagA_CpsF"/>
</dbReference>
<organism evidence="3 4">
    <name type="scientific">Amycolatopsis xylanica</name>
    <dbReference type="NCBI Taxonomy" id="589385"/>
    <lineage>
        <taxon>Bacteria</taxon>
        <taxon>Bacillati</taxon>
        <taxon>Actinomycetota</taxon>
        <taxon>Actinomycetes</taxon>
        <taxon>Pseudonocardiales</taxon>
        <taxon>Pseudonocardiaceae</taxon>
        <taxon>Amycolatopsis</taxon>
    </lineage>
</organism>
<proteinExistence type="predicted"/>
<gene>
    <name evidence="3" type="ORF">SAMN05421504_106109</name>
</gene>
<accession>A0A1H3L8B1</accession>
<evidence type="ECO:0000256" key="1">
    <source>
        <dbReference type="ARBA" id="ARBA00022676"/>
    </source>
</evidence>
<dbReference type="Proteomes" id="UP000199515">
    <property type="component" value="Unassembled WGS sequence"/>
</dbReference>
<dbReference type="CDD" id="cd06533">
    <property type="entry name" value="Glyco_transf_WecG_TagA"/>
    <property type="match status" value="1"/>
</dbReference>
<dbReference type="STRING" id="589385.SAMN05421504_106109"/>
<evidence type="ECO:0000313" key="4">
    <source>
        <dbReference type="Proteomes" id="UP000199515"/>
    </source>
</evidence>
<protein>
    <submittedName>
        <fullName evidence="3">N-acetylglucosaminyldiphosphoundecaprenol N-acetyl-beta-D-mannosaminyltransferase</fullName>
    </submittedName>
</protein>
<dbReference type="EMBL" id="FNON01000006">
    <property type="protein sequence ID" value="SDY60757.1"/>
    <property type="molecule type" value="Genomic_DNA"/>
</dbReference>
<keyword evidence="4" id="KW-1185">Reference proteome</keyword>
<dbReference type="NCBIfam" id="TIGR00696">
    <property type="entry name" value="wecG_tagA_cpsF"/>
    <property type="match status" value="1"/>
</dbReference>
<dbReference type="Pfam" id="PF03808">
    <property type="entry name" value="Glyco_tran_WecG"/>
    <property type="match status" value="1"/>
</dbReference>
<sequence>MSTEPATRLDPLRPRRTVRVGAVDIFSLREAELVRMVEQSWRVRKGGWIVTANVDIVRAATRDRRLAELVAEADVVVADGMPVVWAGRIAGEPLPERVTGASLVFSLAEAAAREGRSIYLLGGQPGVPEAAAKALTERYEGLIVAGTQSPEFGFEKTPGGLAAVAELVVEAKPDLVLVGLGFPKQEHTIKALRAALPDSWYIGCGAGIPMAAGEFTRAPSAMQRMGAEWLHRLALEPKRLARRYLLEDAPFALRLLAGAVRRRISSKPGV</sequence>
<evidence type="ECO:0000313" key="3">
    <source>
        <dbReference type="EMBL" id="SDY60757.1"/>
    </source>
</evidence>
<dbReference type="AlphaFoldDB" id="A0A1H3L8B1"/>
<dbReference type="GO" id="GO:0016758">
    <property type="term" value="F:hexosyltransferase activity"/>
    <property type="evidence" value="ECO:0007669"/>
    <property type="project" value="TreeGrafter"/>
</dbReference>
<dbReference type="OrthoDB" id="9771846at2"/>
<dbReference type="PANTHER" id="PTHR34136:SF1">
    <property type="entry name" value="UDP-N-ACETYL-D-MANNOSAMINURONIC ACID TRANSFERASE"/>
    <property type="match status" value="1"/>
</dbReference>
<reference evidence="3 4" key="1">
    <citation type="submission" date="2016-10" db="EMBL/GenBank/DDBJ databases">
        <authorList>
            <person name="de Groot N.N."/>
        </authorList>
    </citation>
    <scope>NUCLEOTIDE SEQUENCE [LARGE SCALE GENOMIC DNA]</scope>
    <source>
        <strain evidence="3 4">CPCC 202699</strain>
    </source>
</reference>
<keyword evidence="2 3" id="KW-0808">Transferase</keyword>
<dbReference type="PANTHER" id="PTHR34136">
    <property type="match status" value="1"/>
</dbReference>
<keyword evidence="1" id="KW-0328">Glycosyltransferase</keyword>